<dbReference type="EMBL" id="SHKW01000001">
    <property type="protein sequence ID" value="RZU41469.1"/>
    <property type="molecule type" value="Genomic_DNA"/>
</dbReference>
<keyword evidence="2" id="KW-1185">Reference proteome</keyword>
<dbReference type="InterPro" id="IPR041916">
    <property type="entry name" value="Anti_sigma_zinc_sf"/>
</dbReference>
<accession>A0A4Q7YWN7</accession>
<dbReference type="InterPro" id="IPR011989">
    <property type="entry name" value="ARM-like"/>
</dbReference>
<name>A0A4Q7YWN7_9BACT</name>
<dbReference type="Gene3D" id="1.10.10.1320">
    <property type="entry name" value="Anti-sigma factor, zinc-finger domain"/>
    <property type="match status" value="1"/>
</dbReference>
<sequence length="319" mass="34884">MKCEMAKDNVILAYYGELPDELSGPLEQHLMTCGECKDELEILQGMEIHLATLPVAEPTPNLLAQSRMRLDDALDAIPAHGFLTRFRTNFFIWMGHVRSAPALATLLVGVGFLGGNFLNRYQVANLPVPHQGPIYTNPTQSVIANVTGIDRTPDSELVQVHYNRMVPETAEGSLDSKEIRDLLMKATTSSAEGVRANSVQLLASECKAGHECSAREDGKGVRGALLVSLRYDKDAGVRLKALEGLESFIAQDQRVRDAVLEALAHDPDAQVRMAAVSLLTPVQHDSSVRQVLRTVSTQDENPNIRTVSFNTLQGSDSIQ</sequence>
<evidence type="ECO:0000313" key="2">
    <source>
        <dbReference type="Proteomes" id="UP000292958"/>
    </source>
</evidence>
<dbReference type="SUPFAM" id="SSF48371">
    <property type="entry name" value="ARM repeat"/>
    <property type="match status" value="1"/>
</dbReference>
<dbReference type="Gene3D" id="1.25.10.10">
    <property type="entry name" value="Leucine-rich Repeat Variant"/>
    <property type="match status" value="1"/>
</dbReference>
<dbReference type="Proteomes" id="UP000292958">
    <property type="component" value="Unassembled WGS sequence"/>
</dbReference>
<evidence type="ECO:0000313" key="1">
    <source>
        <dbReference type="EMBL" id="RZU41469.1"/>
    </source>
</evidence>
<gene>
    <name evidence="1" type="ORF">BDD14_2992</name>
</gene>
<dbReference type="AlphaFoldDB" id="A0A4Q7YWN7"/>
<dbReference type="OrthoDB" id="113002at2"/>
<organism evidence="1 2">
    <name type="scientific">Edaphobacter modestus</name>
    <dbReference type="NCBI Taxonomy" id="388466"/>
    <lineage>
        <taxon>Bacteria</taxon>
        <taxon>Pseudomonadati</taxon>
        <taxon>Acidobacteriota</taxon>
        <taxon>Terriglobia</taxon>
        <taxon>Terriglobales</taxon>
        <taxon>Acidobacteriaceae</taxon>
        <taxon>Edaphobacter</taxon>
    </lineage>
</organism>
<dbReference type="Pfam" id="PF13646">
    <property type="entry name" value="HEAT_2"/>
    <property type="match status" value="1"/>
</dbReference>
<comment type="caution">
    <text evidence="1">The sequence shown here is derived from an EMBL/GenBank/DDBJ whole genome shotgun (WGS) entry which is preliminary data.</text>
</comment>
<proteinExistence type="predicted"/>
<protein>
    <submittedName>
        <fullName evidence="1">HEAT repeat protein</fullName>
    </submittedName>
</protein>
<reference evidence="1 2" key="1">
    <citation type="submission" date="2019-02" db="EMBL/GenBank/DDBJ databases">
        <title>Genomic Encyclopedia of Archaeal and Bacterial Type Strains, Phase II (KMG-II): from individual species to whole genera.</title>
        <authorList>
            <person name="Goeker M."/>
        </authorList>
    </citation>
    <scope>NUCLEOTIDE SEQUENCE [LARGE SCALE GENOMIC DNA]</scope>
    <source>
        <strain evidence="1 2">DSM 18101</strain>
    </source>
</reference>
<dbReference type="InterPro" id="IPR016024">
    <property type="entry name" value="ARM-type_fold"/>
</dbReference>